<evidence type="ECO:0000256" key="4">
    <source>
        <dbReference type="ARBA" id="ARBA00022840"/>
    </source>
</evidence>
<evidence type="ECO:0000313" key="6">
    <source>
        <dbReference type="EMBL" id="KAK3932717.1"/>
    </source>
</evidence>
<dbReference type="Gene3D" id="3.40.50.300">
    <property type="entry name" value="P-loop containing nucleotide triphosphate hydrolases"/>
    <property type="match status" value="2"/>
</dbReference>
<dbReference type="GO" id="GO:0004386">
    <property type="term" value="F:helicase activity"/>
    <property type="evidence" value="ECO:0007669"/>
    <property type="project" value="UniProtKB-KW"/>
</dbReference>
<evidence type="ECO:0000313" key="7">
    <source>
        <dbReference type="Proteomes" id="UP001219518"/>
    </source>
</evidence>
<sequence>MSSESSDDEDFAFLFRRKIPLVVRQDNECSRQSPDEEMVTGSFIKVKEEDTVPHQAALDFFFGCSDDDFLRAIPSPSISQASTGSHEIPKSPAQHMTCHEKESTFSPEINGSFQVLQGETLPSSDNLMNVHLQNKSPDSVVISSPLAIPLSKSPRKKRVIVHDAAGGLDEPQNLTSRADEGSMATCNVLTSSSVLQGACTSSSPEVKVEDTEERFMAMCGEEQQFLDPRALNRPPLKPSAEIISVDDNDFYGMGQDVKDAVLSTFSVKKLHLWQHEMLIRHLFTEKGEKNALVLSPTSSGKTLIAVIMALQTMIISKKDSILALPYVAIVAEKVRELKILSTKLKSVSVAEYAGQKGHFPPPKQRETLRTLYVATTEKASGICKFLCKDSDRRQEIGLVIFDEFHMLADGARGIVIEDLVVSLLHRSQGKTKILALSATIGNPYDVQKFLVCGSTDGCIYNQVNMRPIEIQENVVVGGSVLPISRKESQHAGIDYTTTPRKILEDGDKLLDQNLATDLIKRQREFLAGHLKQESKGMVDEVLLRGIGCGFAYHSAALSTVERVAIEDAYVKGIITTIFCTSTLAA</sequence>
<evidence type="ECO:0000256" key="1">
    <source>
        <dbReference type="ARBA" id="ARBA00022741"/>
    </source>
</evidence>
<dbReference type="InterPro" id="IPR014001">
    <property type="entry name" value="Helicase_ATP-bd"/>
</dbReference>
<dbReference type="SMART" id="SM00487">
    <property type="entry name" value="DEXDc"/>
    <property type="match status" value="1"/>
</dbReference>
<dbReference type="InterPro" id="IPR011545">
    <property type="entry name" value="DEAD/DEAH_box_helicase_dom"/>
</dbReference>
<organism evidence="6 7">
    <name type="scientific">Frankliniella fusca</name>
    <dbReference type="NCBI Taxonomy" id="407009"/>
    <lineage>
        <taxon>Eukaryota</taxon>
        <taxon>Metazoa</taxon>
        <taxon>Ecdysozoa</taxon>
        <taxon>Arthropoda</taxon>
        <taxon>Hexapoda</taxon>
        <taxon>Insecta</taxon>
        <taxon>Pterygota</taxon>
        <taxon>Neoptera</taxon>
        <taxon>Paraneoptera</taxon>
        <taxon>Thysanoptera</taxon>
        <taxon>Terebrantia</taxon>
        <taxon>Thripoidea</taxon>
        <taxon>Thripidae</taxon>
        <taxon>Frankliniella</taxon>
    </lineage>
</organism>
<dbReference type="EMBL" id="JAHWGI010001439">
    <property type="protein sequence ID" value="KAK3932717.1"/>
    <property type="molecule type" value="Genomic_DNA"/>
</dbReference>
<reference evidence="6" key="2">
    <citation type="journal article" date="2023" name="BMC Genomics">
        <title>Pest status, molecular evolution, and epigenetic factors derived from the genome assembly of Frankliniella fusca, a thysanopteran phytovirus vector.</title>
        <authorList>
            <person name="Catto M.A."/>
            <person name="Labadie P.E."/>
            <person name="Jacobson A.L."/>
            <person name="Kennedy G.G."/>
            <person name="Srinivasan R."/>
            <person name="Hunt B.G."/>
        </authorList>
    </citation>
    <scope>NUCLEOTIDE SEQUENCE</scope>
    <source>
        <strain evidence="6">PL_HMW_Pooled</strain>
    </source>
</reference>
<keyword evidence="7" id="KW-1185">Reference proteome</keyword>
<keyword evidence="2" id="KW-0378">Hydrolase</keyword>
<evidence type="ECO:0000259" key="5">
    <source>
        <dbReference type="PROSITE" id="PS51192"/>
    </source>
</evidence>
<evidence type="ECO:0000256" key="2">
    <source>
        <dbReference type="ARBA" id="ARBA00022801"/>
    </source>
</evidence>
<dbReference type="GO" id="GO:0005524">
    <property type="term" value="F:ATP binding"/>
    <property type="evidence" value="ECO:0007669"/>
    <property type="project" value="UniProtKB-KW"/>
</dbReference>
<dbReference type="Pfam" id="PF00270">
    <property type="entry name" value="DEAD"/>
    <property type="match status" value="1"/>
</dbReference>
<dbReference type="InterPro" id="IPR027417">
    <property type="entry name" value="P-loop_NTPase"/>
</dbReference>
<keyword evidence="3 6" id="KW-0347">Helicase</keyword>
<dbReference type="InterPro" id="IPR050474">
    <property type="entry name" value="Hel308_SKI2-like"/>
</dbReference>
<dbReference type="PANTHER" id="PTHR47961:SF12">
    <property type="entry name" value="HELICASE POLQ-LIKE"/>
    <property type="match status" value="1"/>
</dbReference>
<evidence type="ECO:0000256" key="3">
    <source>
        <dbReference type="ARBA" id="ARBA00022806"/>
    </source>
</evidence>
<comment type="caution">
    <text evidence="6">The sequence shown here is derived from an EMBL/GenBank/DDBJ whole genome shotgun (WGS) entry which is preliminary data.</text>
</comment>
<keyword evidence="4" id="KW-0067">ATP-binding</keyword>
<dbReference type="GO" id="GO:0016787">
    <property type="term" value="F:hydrolase activity"/>
    <property type="evidence" value="ECO:0007669"/>
    <property type="project" value="UniProtKB-KW"/>
</dbReference>
<feature type="domain" description="Helicase ATP-binding" evidence="5">
    <location>
        <begin position="282"/>
        <end position="458"/>
    </location>
</feature>
<dbReference type="Proteomes" id="UP001219518">
    <property type="component" value="Unassembled WGS sequence"/>
</dbReference>
<name>A0AAE1I3E3_9NEOP</name>
<dbReference type="GO" id="GO:0003676">
    <property type="term" value="F:nucleic acid binding"/>
    <property type="evidence" value="ECO:0007669"/>
    <property type="project" value="InterPro"/>
</dbReference>
<accession>A0AAE1I3E3</accession>
<protein>
    <submittedName>
        <fullName evidence="6">Helicase POLQ-like</fullName>
    </submittedName>
</protein>
<dbReference type="PANTHER" id="PTHR47961">
    <property type="entry name" value="DNA POLYMERASE THETA, PUTATIVE (AFU_ORTHOLOGUE AFUA_1G05260)-RELATED"/>
    <property type="match status" value="1"/>
</dbReference>
<reference evidence="6" key="1">
    <citation type="submission" date="2021-07" db="EMBL/GenBank/DDBJ databases">
        <authorList>
            <person name="Catto M.A."/>
            <person name="Jacobson A."/>
            <person name="Kennedy G."/>
            <person name="Labadie P."/>
            <person name="Hunt B.G."/>
            <person name="Srinivasan R."/>
        </authorList>
    </citation>
    <scope>NUCLEOTIDE SEQUENCE</scope>
    <source>
        <strain evidence="6">PL_HMW_Pooled</strain>
        <tissue evidence="6">Head</tissue>
    </source>
</reference>
<keyword evidence="1" id="KW-0547">Nucleotide-binding</keyword>
<gene>
    <name evidence="6" type="ORF">KUF71_002688</name>
</gene>
<dbReference type="AlphaFoldDB" id="A0AAE1I3E3"/>
<proteinExistence type="predicted"/>
<dbReference type="SUPFAM" id="SSF52540">
    <property type="entry name" value="P-loop containing nucleoside triphosphate hydrolases"/>
    <property type="match status" value="2"/>
</dbReference>
<dbReference type="PROSITE" id="PS51192">
    <property type="entry name" value="HELICASE_ATP_BIND_1"/>
    <property type="match status" value="1"/>
</dbReference>